<dbReference type="AlphaFoldDB" id="A0A3R9PKF8"/>
<dbReference type="PANTHER" id="PTHR37029">
    <property type="entry name" value="SSR1768 PROTEIN"/>
    <property type="match status" value="1"/>
</dbReference>
<evidence type="ECO:0000313" key="1">
    <source>
        <dbReference type="EMBL" id="RSN76456.1"/>
    </source>
</evidence>
<comment type="caution">
    <text evidence="1">The sequence shown here is derived from an EMBL/GenBank/DDBJ whole genome shotgun (WGS) entry which is preliminary data.</text>
</comment>
<dbReference type="PANTHER" id="PTHR37029:SF1">
    <property type="entry name" value="SSR1768 PROTEIN"/>
    <property type="match status" value="1"/>
</dbReference>
<proteinExistence type="predicted"/>
<keyword evidence="2" id="KW-1185">Reference proteome</keyword>
<dbReference type="EMBL" id="RCOS01000061">
    <property type="protein sequence ID" value="RSN76456.1"/>
    <property type="molecule type" value="Genomic_DNA"/>
</dbReference>
<protein>
    <submittedName>
        <fullName evidence="1">DUF2283 domain-containing protein</fullName>
    </submittedName>
</protein>
<dbReference type="Proteomes" id="UP000277582">
    <property type="component" value="Unassembled WGS sequence"/>
</dbReference>
<reference evidence="1 2" key="1">
    <citation type="submission" date="2018-10" db="EMBL/GenBank/DDBJ databases">
        <title>Co-occurring genomic capacity for anaerobic methane metabolism and dissimilatory sulfite reduction discovered in the Korarchaeota.</title>
        <authorList>
            <person name="Mckay L.J."/>
            <person name="Dlakic M."/>
            <person name="Fields M.W."/>
            <person name="Delmont T.O."/>
            <person name="Eren A.M."/>
            <person name="Jay Z.J."/>
            <person name="Klingelsmith K.B."/>
            <person name="Rusch D.B."/>
            <person name="Inskeep W.P."/>
        </authorList>
    </citation>
    <scope>NUCLEOTIDE SEQUENCE [LARGE SCALE GENOMIC DNA]</scope>
    <source>
        <strain evidence="1 2">MDKW</strain>
    </source>
</reference>
<gene>
    <name evidence="1" type="ORF">D6D85_04050</name>
</gene>
<evidence type="ECO:0000313" key="2">
    <source>
        <dbReference type="Proteomes" id="UP000277582"/>
    </source>
</evidence>
<dbReference type="OrthoDB" id="94001at2157"/>
<accession>A0A3R9PKF8</accession>
<organism evidence="1 2">
    <name type="scientific">Candidatus Methanodesulfokora washburnensis</name>
    <dbReference type="NCBI Taxonomy" id="2478471"/>
    <lineage>
        <taxon>Archaea</taxon>
        <taxon>Thermoproteota</taxon>
        <taxon>Candidatus Korarchaeia</taxon>
        <taxon>Candidatus Korarchaeia incertae sedis</taxon>
        <taxon>Candidatus Methanodesulfokora</taxon>
    </lineage>
</organism>
<dbReference type="Pfam" id="PF10049">
    <property type="entry name" value="DUF2283"/>
    <property type="match status" value="1"/>
</dbReference>
<dbReference type="InterPro" id="IPR019270">
    <property type="entry name" value="DUF2283"/>
</dbReference>
<name>A0A3R9PKF8_9CREN</name>
<sequence>MSKELKVVYDSEADVLVIKAGDDKPSYGEELTDQVIIHFNERGEPIEIEVLDAMEFLAKLVKTVENSKRAKLRTDPEV</sequence>